<dbReference type="PANTHER" id="PTHR19446">
    <property type="entry name" value="REVERSE TRANSCRIPTASES"/>
    <property type="match status" value="1"/>
</dbReference>
<feature type="compositionally biased region" description="Basic and acidic residues" evidence="1">
    <location>
        <begin position="15"/>
        <end position="29"/>
    </location>
</feature>
<evidence type="ECO:0000313" key="3">
    <source>
        <dbReference type="Proteomes" id="UP000265515"/>
    </source>
</evidence>
<comment type="caution">
    <text evidence="2">The sequence shown here is derived from an EMBL/GenBank/DDBJ whole genome shotgun (WGS) entry which is preliminary data.</text>
</comment>
<dbReference type="AlphaFoldDB" id="A0A388KD03"/>
<feature type="compositionally biased region" description="Gly residues" evidence="1">
    <location>
        <begin position="1"/>
        <end position="13"/>
    </location>
</feature>
<proteinExistence type="predicted"/>
<reference evidence="2 3" key="1">
    <citation type="journal article" date="2018" name="Cell">
        <title>The Chara Genome: Secondary Complexity and Implications for Plant Terrestrialization.</title>
        <authorList>
            <person name="Nishiyama T."/>
            <person name="Sakayama H."/>
            <person name="Vries J.D."/>
            <person name="Buschmann H."/>
            <person name="Saint-Marcoux D."/>
            <person name="Ullrich K.K."/>
            <person name="Haas F.B."/>
            <person name="Vanderstraeten L."/>
            <person name="Becker D."/>
            <person name="Lang D."/>
            <person name="Vosolsobe S."/>
            <person name="Rombauts S."/>
            <person name="Wilhelmsson P.K.I."/>
            <person name="Janitza P."/>
            <person name="Kern R."/>
            <person name="Heyl A."/>
            <person name="Rumpler F."/>
            <person name="Villalobos L.I.A.C."/>
            <person name="Clay J.M."/>
            <person name="Skokan R."/>
            <person name="Toyoda A."/>
            <person name="Suzuki Y."/>
            <person name="Kagoshima H."/>
            <person name="Schijlen E."/>
            <person name="Tajeshwar N."/>
            <person name="Catarino B."/>
            <person name="Hetherington A.J."/>
            <person name="Saltykova A."/>
            <person name="Bonnot C."/>
            <person name="Breuninger H."/>
            <person name="Symeonidi A."/>
            <person name="Radhakrishnan G.V."/>
            <person name="Van Nieuwerburgh F."/>
            <person name="Deforce D."/>
            <person name="Chang C."/>
            <person name="Karol K.G."/>
            <person name="Hedrich R."/>
            <person name="Ulvskov P."/>
            <person name="Glockner G."/>
            <person name="Delwiche C.F."/>
            <person name="Petrasek J."/>
            <person name="Van de Peer Y."/>
            <person name="Friml J."/>
            <person name="Beilby M."/>
            <person name="Dolan L."/>
            <person name="Kohara Y."/>
            <person name="Sugano S."/>
            <person name="Fujiyama A."/>
            <person name="Delaux P.-M."/>
            <person name="Quint M."/>
            <person name="TheiBen G."/>
            <person name="Hagemann M."/>
            <person name="Harholt J."/>
            <person name="Dunand C."/>
            <person name="Zachgo S."/>
            <person name="Langdale J."/>
            <person name="Maumus F."/>
            <person name="Straeten D.V.D."/>
            <person name="Gould S.B."/>
            <person name="Rensing S.A."/>
        </authorList>
    </citation>
    <scope>NUCLEOTIDE SEQUENCE [LARGE SCALE GENOMIC DNA]</scope>
    <source>
        <strain evidence="2 3">S276</strain>
    </source>
</reference>
<gene>
    <name evidence="2" type="ORF">CBR_g1005</name>
</gene>
<accession>A0A388KD03</accession>
<feature type="compositionally biased region" description="Basic and acidic residues" evidence="1">
    <location>
        <begin position="57"/>
        <end position="86"/>
    </location>
</feature>
<organism evidence="2 3">
    <name type="scientific">Chara braunii</name>
    <name type="common">Braun's stonewort</name>
    <dbReference type="NCBI Taxonomy" id="69332"/>
    <lineage>
        <taxon>Eukaryota</taxon>
        <taxon>Viridiplantae</taxon>
        <taxon>Streptophyta</taxon>
        <taxon>Charophyceae</taxon>
        <taxon>Charales</taxon>
        <taxon>Characeae</taxon>
        <taxon>Chara</taxon>
    </lineage>
</organism>
<dbReference type="Gramene" id="GBG67886">
    <property type="protein sequence ID" value="GBG67886"/>
    <property type="gene ID" value="CBR_g1005"/>
</dbReference>
<dbReference type="Proteomes" id="UP000265515">
    <property type="component" value="Unassembled WGS sequence"/>
</dbReference>
<evidence type="ECO:0000313" key="2">
    <source>
        <dbReference type="EMBL" id="GBG67886.1"/>
    </source>
</evidence>
<evidence type="ECO:0000256" key="1">
    <source>
        <dbReference type="SAM" id="MobiDB-lite"/>
    </source>
</evidence>
<name>A0A388KD03_CHABU</name>
<feature type="compositionally biased region" description="Polar residues" evidence="1">
    <location>
        <begin position="37"/>
        <end position="48"/>
    </location>
</feature>
<evidence type="ECO:0008006" key="4">
    <source>
        <dbReference type="Google" id="ProtNLM"/>
    </source>
</evidence>
<protein>
    <recommendedName>
        <fullName evidence="4">Reverse transcriptase domain-containing protein</fullName>
    </recommendedName>
</protein>
<sequence>MQPGQGGNLGGSRYGEPRGRGDHGVDLKRQGLRRWRGSSQPGSRQKNGMEQGRNRPVPKDETLLSESTEARGARTETDLVEGREEGQQQELLAQLVELAKQEREGMGLKSILQAAECCVCPITLWRTAGKIKMLMEGATEVLIFCMNKLPQERQVVKQVMQWVGQKFEVRSMSRISGSRFIHRTLEGKEYAAILYFVEVLSKRPGNPRLQGRGMQWIPFEEAFGPAAIPQELHVLYMTSLAILNSVNVRLPQEDHVGNEHFQNGIGVAAERIDVVCLQETKLNELKTEEPALWWKGHQIWAPAGHKRRVPGLDGMPVEMYEDFHCFFVTLLTTAYNEALRHNSFPQGFADTYIVLLYKKGAKEDLRNWHPISILSALYKILAKVLATRLMPVEMYEDFRCFFVTLLTTAYDEALRHDSFPQGFADAYIVLLYKKGAKEDLRNWHPISILSALHKILAKVLATRLRQVLPHITDCTQAEFVAGPDPLERATSAADPGRRRMYRAGHGLCVHRPRVLQGMAHRGIGGIFTAGSGAC</sequence>
<feature type="region of interest" description="Disordered" evidence="1">
    <location>
        <begin position="1"/>
        <end position="86"/>
    </location>
</feature>
<dbReference type="EMBL" id="BFEA01000093">
    <property type="protein sequence ID" value="GBG67886.1"/>
    <property type="molecule type" value="Genomic_DNA"/>
</dbReference>
<keyword evidence="3" id="KW-1185">Reference proteome</keyword>
<dbReference type="OrthoDB" id="407509at2759"/>